<name>A0A6U1K1C9_9CHLO</name>
<keyword evidence="2" id="KW-0408">Iron</keyword>
<evidence type="ECO:0000256" key="2">
    <source>
        <dbReference type="ARBA" id="ARBA00023004"/>
    </source>
</evidence>
<sequence>MSVDAGPIYERCKHMLPQEVNGGAVAGLNARWRLYKYGPGDIFRAHTDGSWPGSGLTKDGVLKHDIYGDRWSQLTFVIYLNGDFDGGETSFHLPSAGPGGERIVDTVPVAATQGAALCFYHGNHPLSHLHEGSVINAGTKYIIRTDVLYMLE</sequence>
<evidence type="ECO:0000259" key="3">
    <source>
        <dbReference type="PROSITE" id="PS51471"/>
    </source>
</evidence>
<evidence type="ECO:0000313" key="4">
    <source>
        <dbReference type="EMBL" id="CAD9214985.1"/>
    </source>
</evidence>
<dbReference type="AlphaFoldDB" id="A0A6U1K1C9"/>
<evidence type="ECO:0000313" key="5">
    <source>
        <dbReference type="EMBL" id="CAD9214986.1"/>
    </source>
</evidence>
<dbReference type="Gene3D" id="2.60.120.620">
    <property type="entry name" value="q2cbj1_9rhob like domain"/>
    <property type="match status" value="1"/>
</dbReference>
<proteinExistence type="predicted"/>
<dbReference type="Pfam" id="PF13640">
    <property type="entry name" value="2OG-FeII_Oxy_3"/>
    <property type="match status" value="1"/>
</dbReference>
<dbReference type="PROSITE" id="PS51471">
    <property type="entry name" value="FE2OG_OXY"/>
    <property type="match status" value="1"/>
</dbReference>
<accession>A0A6U1K1C9</accession>
<evidence type="ECO:0000256" key="1">
    <source>
        <dbReference type="ARBA" id="ARBA00022723"/>
    </source>
</evidence>
<dbReference type="GO" id="GO:0004656">
    <property type="term" value="F:procollagen-proline 4-dioxygenase activity"/>
    <property type="evidence" value="ECO:0007669"/>
    <property type="project" value="TreeGrafter"/>
</dbReference>
<dbReference type="EMBL" id="HBGG01032918">
    <property type="protein sequence ID" value="CAD9214985.1"/>
    <property type="molecule type" value="Transcribed_RNA"/>
</dbReference>
<dbReference type="InterPro" id="IPR044862">
    <property type="entry name" value="Pro_4_hyd_alph_FE2OG_OXY"/>
</dbReference>
<organism evidence="4">
    <name type="scientific">Tetraselmis chuii</name>
    <dbReference type="NCBI Taxonomy" id="63592"/>
    <lineage>
        <taxon>Eukaryota</taxon>
        <taxon>Viridiplantae</taxon>
        <taxon>Chlorophyta</taxon>
        <taxon>core chlorophytes</taxon>
        <taxon>Chlorodendrophyceae</taxon>
        <taxon>Chlorodendrales</taxon>
        <taxon>Chlorodendraceae</taxon>
        <taxon>Tetraselmis</taxon>
    </lineage>
</organism>
<dbReference type="InterPro" id="IPR005123">
    <property type="entry name" value="Oxoglu/Fe-dep_dioxygenase_dom"/>
</dbReference>
<dbReference type="PANTHER" id="PTHR10869:SF247">
    <property type="entry name" value="FE2OG DIOXYGENASE DOMAIN-CONTAINING PROTEIN"/>
    <property type="match status" value="1"/>
</dbReference>
<feature type="domain" description="Fe2OG dioxygenase" evidence="3">
    <location>
        <begin position="27"/>
        <end position="149"/>
    </location>
</feature>
<protein>
    <recommendedName>
        <fullName evidence="3">Fe2OG dioxygenase domain-containing protein</fullName>
    </recommendedName>
</protein>
<keyword evidence="1" id="KW-0479">Metal-binding</keyword>
<dbReference type="GO" id="GO:0005783">
    <property type="term" value="C:endoplasmic reticulum"/>
    <property type="evidence" value="ECO:0007669"/>
    <property type="project" value="TreeGrafter"/>
</dbReference>
<dbReference type="PANTHER" id="PTHR10869">
    <property type="entry name" value="PROLYL 4-HYDROXYLASE ALPHA SUBUNIT"/>
    <property type="match status" value="1"/>
</dbReference>
<gene>
    <name evidence="4" type="ORF">TCHU04912_LOCUS17225</name>
    <name evidence="5" type="ORF">TCHU04912_LOCUS17226</name>
</gene>
<reference evidence="4" key="1">
    <citation type="submission" date="2021-01" db="EMBL/GenBank/DDBJ databases">
        <authorList>
            <person name="Corre E."/>
            <person name="Pelletier E."/>
            <person name="Niang G."/>
            <person name="Scheremetjew M."/>
            <person name="Finn R."/>
            <person name="Kale V."/>
            <person name="Holt S."/>
            <person name="Cochrane G."/>
            <person name="Meng A."/>
            <person name="Brown T."/>
            <person name="Cohen L."/>
        </authorList>
    </citation>
    <scope>NUCLEOTIDE SEQUENCE</scope>
    <source>
        <strain evidence="4">PLY429</strain>
    </source>
</reference>
<dbReference type="EMBL" id="HBGG01032919">
    <property type="protein sequence ID" value="CAD9214986.1"/>
    <property type="molecule type" value="Transcribed_RNA"/>
</dbReference>
<dbReference type="InterPro" id="IPR045054">
    <property type="entry name" value="P4HA-like"/>
</dbReference>
<dbReference type="GO" id="GO:0046872">
    <property type="term" value="F:metal ion binding"/>
    <property type="evidence" value="ECO:0007669"/>
    <property type="project" value="UniProtKB-KW"/>
</dbReference>